<feature type="transmembrane region" description="Helical" evidence="5">
    <location>
        <begin position="75"/>
        <end position="93"/>
    </location>
</feature>
<feature type="domain" description="ABC transmembrane type-1" evidence="6">
    <location>
        <begin position="242"/>
        <end position="443"/>
    </location>
</feature>
<keyword evidence="8" id="KW-1185">Reference proteome</keyword>
<feature type="transmembrane region" description="Helical" evidence="5">
    <location>
        <begin position="190"/>
        <end position="209"/>
    </location>
</feature>
<dbReference type="STRING" id="869210.Marky_2226"/>
<dbReference type="GO" id="GO:0005886">
    <property type="term" value="C:plasma membrane"/>
    <property type="evidence" value="ECO:0007669"/>
    <property type="project" value="UniProtKB-SubCell"/>
</dbReference>
<dbReference type="PROSITE" id="PS50928">
    <property type="entry name" value="ABC_TM1"/>
    <property type="match status" value="2"/>
</dbReference>
<dbReference type="InterPro" id="IPR000515">
    <property type="entry name" value="MetI-like"/>
</dbReference>
<keyword evidence="4 5" id="KW-0472">Membrane</keyword>
<evidence type="ECO:0000256" key="1">
    <source>
        <dbReference type="ARBA" id="ARBA00004141"/>
    </source>
</evidence>
<feature type="transmembrane region" description="Helical" evidence="5">
    <location>
        <begin position="479"/>
        <end position="503"/>
    </location>
</feature>
<dbReference type="KEGG" id="mhd:Marky_2226"/>
<dbReference type="EMBL" id="CP002630">
    <property type="protein sequence ID" value="AEB12946.1"/>
    <property type="molecule type" value="Genomic_DNA"/>
</dbReference>
<evidence type="ECO:0000313" key="7">
    <source>
        <dbReference type="EMBL" id="AEB12946.1"/>
    </source>
</evidence>
<sequence>MAAPRARSRSWIAALIAASALLALPFGRSDRAFWPLEYAYALWNLNHPLLWLPLAAALAALIASLTPLPTPRRGTLLTLLGALGTVSGAAWLVASGTPFGFGALLGLAALVVVTGHGLSASGRVHGDAFIASSILFAALFVLLFILYPLFTVLREAVVIDGGFTLAKVRKTLTSPLFLLVENPYTPLSEARMVALATAASALLAGLWTARTRPGPFRVALAASAGGVLGLLAGLTIWARGALPTSLLVAAIVAPTSTLIGLAFALLGQRSRSRLIRRALGVVGLLPIITPPFVLAFAMIFLFGRRGLVTHQLLDLSTNAIFGVIGVSLAQILAYSPIAYLVLRGTVESLDPALEEAAHTLGAGRWHLFRTVTWPLLKPGLAAAFLLTVIESLADFGNPIILGGDRGYLATEVFLALTGRYDPHEAAVYGTVLLFLVLTLFFIQRAWLGRTSFITVTGRPTSGRFTPLPPLLEGALQAVFLAWAALVFALYGAVIFGSFVKLWGVDNTFTLQHYQAFVQVGLPVVLYTARVAAISAVLATLVGFIIAYLISRQRFLGRGLVEFGSMLSFATPGTVMGVAYILAFNTGPWLLTATQTILVLALVFRNMPVAIRSTIAGLAQIDPSLDEASTTLRASSSTTLRRVLFPLLVAPLLAGVIFAFVRGMTAISQVIFLVSPGNLLATVLLLGWVEYGNLGRAAAMGTVLIVSMLLVILLLLRLTRGVGVREIGGVP</sequence>
<dbReference type="HOGENOM" id="CLU_021838_1_1_0"/>
<gene>
    <name evidence="7" type="ordered locus">Marky_2226</name>
</gene>
<feature type="transmembrane region" description="Helical" evidence="5">
    <location>
        <begin position="425"/>
        <end position="442"/>
    </location>
</feature>
<dbReference type="SUPFAM" id="SSF161098">
    <property type="entry name" value="MetI-like"/>
    <property type="match status" value="2"/>
</dbReference>
<keyword evidence="5" id="KW-0813">Transport</keyword>
<evidence type="ECO:0000256" key="2">
    <source>
        <dbReference type="ARBA" id="ARBA00022692"/>
    </source>
</evidence>
<organism evidence="7 8">
    <name type="scientific">Marinithermus hydrothermalis (strain DSM 14884 / JCM 11576 / T1)</name>
    <dbReference type="NCBI Taxonomy" id="869210"/>
    <lineage>
        <taxon>Bacteria</taxon>
        <taxon>Thermotogati</taxon>
        <taxon>Deinococcota</taxon>
        <taxon>Deinococci</taxon>
        <taxon>Thermales</taxon>
        <taxon>Thermaceae</taxon>
        <taxon>Marinithermus</taxon>
    </lineage>
</organism>
<dbReference type="GO" id="GO:0055085">
    <property type="term" value="P:transmembrane transport"/>
    <property type="evidence" value="ECO:0007669"/>
    <property type="project" value="InterPro"/>
</dbReference>
<protein>
    <submittedName>
        <fullName evidence="7">ABC-type transporter, integral membrane subunit</fullName>
    </submittedName>
</protein>
<keyword evidence="2 5" id="KW-0812">Transmembrane</keyword>
<feature type="transmembrane region" description="Helical" evidence="5">
    <location>
        <begin position="244"/>
        <end position="266"/>
    </location>
</feature>
<name>F2NR97_MARHT</name>
<feature type="domain" description="ABC transmembrane type-1" evidence="6">
    <location>
        <begin position="524"/>
        <end position="714"/>
    </location>
</feature>
<feature type="transmembrane region" description="Helical" evidence="5">
    <location>
        <begin position="642"/>
        <end position="660"/>
    </location>
</feature>
<feature type="transmembrane region" description="Helical" evidence="5">
    <location>
        <begin position="666"/>
        <end position="685"/>
    </location>
</feature>
<dbReference type="AlphaFoldDB" id="F2NR97"/>
<dbReference type="InterPro" id="IPR035906">
    <property type="entry name" value="MetI-like_sf"/>
</dbReference>
<dbReference type="Proteomes" id="UP000007030">
    <property type="component" value="Chromosome"/>
</dbReference>
<feature type="transmembrane region" description="Helical" evidence="5">
    <location>
        <begin position="562"/>
        <end position="582"/>
    </location>
</feature>
<dbReference type="CDD" id="cd06261">
    <property type="entry name" value="TM_PBP2"/>
    <property type="match status" value="2"/>
</dbReference>
<dbReference type="eggNOG" id="COG1178">
    <property type="taxonomic scope" value="Bacteria"/>
</dbReference>
<feature type="transmembrane region" description="Helical" evidence="5">
    <location>
        <begin position="99"/>
        <end position="118"/>
    </location>
</feature>
<proteinExistence type="inferred from homology"/>
<dbReference type="RefSeq" id="WP_013704990.1">
    <property type="nucleotide sequence ID" value="NC_015387.1"/>
</dbReference>
<feature type="transmembrane region" description="Helical" evidence="5">
    <location>
        <begin position="523"/>
        <end position="550"/>
    </location>
</feature>
<evidence type="ECO:0000256" key="3">
    <source>
        <dbReference type="ARBA" id="ARBA00022989"/>
    </source>
</evidence>
<comment type="similarity">
    <text evidence="5">Belongs to the binding-protein-dependent transport system permease family.</text>
</comment>
<feature type="transmembrane region" description="Helical" evidence="5">
    <location>
        <begin position="130"/>
        <end position="150"/>
    </location>
</feature>
<evidence type="ECO:0000313" key="8">
    <source>
        <dbReference type="Proteomes" id="UP000007030"/>
    </source>
</evidence>
<accession>F2NR97</accession>
<feature type="transmembrane region" description="Helical" evidence="5">
    <location>
        <begin position="216"/>
        <end position="238"/>
    </location>
</feature>
<evidence type="ECO:0000256" key="4">
    <source>
        <dbReference type="ARBA" id="ARBA00023136"/>
    </source>
</evidence>
<reference evidence="7 8" key="1">
    <citation type="journal article" date="2012" name="Stand. Genomic Sci.">
        <title>Complete genome sequence of the aerobic, heterotroph Marinithermus hydrothermalis type strain (T1(T)) from a deep-sea hydrothermal vent chimney.</title>
        <authorList>
            <person name="Copeland A."/>
            <person name="Gu W."/>
            <person name="Yasawong M."/>
            <person name="Lapidus A."/>
            <person name="Lucas S."/>
            <person name="Deshpande S."/>
            <person name="Pagani I."/>
            <person name="Tapia R."/>
            <person name="Cheng J.F."/>
            <person name="Goodwin L.A."/>
            <person name="Pitluck S."/>
            <person name="Liolios K."/>
            <person name="Ivanova N."/>
            <person name="Mavromatis K."/>
            <person name="Mikhailova N."/>
            <person name="Pati A."/>
            <person name="Chen A."/>
            <person name="Palaniappan K."/>
            <person name="Land M."/>
            <person name="Pan C."/>
            <person name="Brambilla E.M."/>
            <person name="Rohde M."/>
            <person name="Tindall B.J."/>
            <person name="Sikorski J."/>
            <person name="Goker M."/>
            <person name="Detter J.C."/>
            <person name="Bristow J."/>
            <person name="Eisen J.A."/>
            <person name="Markowitz V."/>
            <person name="Hugenholtz P."/>
            <person name="Kyrpides N.C."/>
            <person name="Klenk H.P."/>
            <person name="Woyke T."/>
        </authorList>
    </citation>
    <scope>NUCLEOTIDE SEQUENCE [LARGE SCALE GENOMIC DNA]</scope>
    <source>
        <strain evidence="8">DSM 14884 / JCM 11576 / T1</strain>
    </source>
</reference>
<dbReference type="OrthoDB" id="9807047at2"/>
<dbReference type="PANTHER" id="PTHR43496">
    <property type="entry name" value="PROTEIN LPLB"/>
    <property type="match status" value="1"/>
</dbReference>
<keyword evidence="3 5" id="KW-1133">Transmembrane helix</keyword>
<comment type="subcellular location">
    <subcellularLocation>
        <location evidence="5">Cell membrane</location>
        <topology evidence="5">Multi-pass membrane protein</topology>
    </subcellularLocation>
    <subcellularLocation>
        <location evidence="1">Membrane</location>
        <topology evidence="1">Multi-pass membrane protein</topology>
    </subcellularLocation>
</comment>
<feature type="transmembrane region" description="Helical" evidence="5">
    <location>
        <begin position="320"/>
        <end position="342"/>
    </location>
</feature>
<dbReference type="Gene3D" id="1.10.3720.10">
    <property type="entry name" value="MetI-like"/>
    <property type="match status" value="2"/>
</dbReference>
<feature type="transmembrane region" description="Helical" evidence="5">
    <location>
        <begin position="697"/>
        <end position="715"/>
    </location>
</feature>
<dbReference type="PANTHER" id="PTHR43496:SF1">
    <property type="entry name" value="POLYGALACTURONAN_RHAMNOGALACTURONAN TRANSPORT SYSTEM PERMEASE PROTEIN YTEP"/>
    <property type="match status" value="1"/>
</dbReference>
<dbReference type="Pfam" id="PF00528">
    <property type="entry name" value="BPD_transp_1"/>
    <property type="match status" value="2"/>
</dbReference>
<evidence type="ECO:0000256" key="5">
    <source>
        <dbReference type="RuleBase" id="RU363032"/>
    </source>
</evidence>
<feature type="transmembrane region" description="Helical" evidence="5">
    <location>
        <begin position="49"/>
        <end position="68"/>
    </location>
</feature>
<feature type="transmembrane region" description="Helical" evidence="5">
    <location>
        <begin position="278"/>
        <end position="300"/>
    </location>
</feature>
<evidence type="ECO:0000259" key="6">
    <source>
        <dbReference type="PROSITE" id="PS50928"/>
    </source>
</evidence>